<dbReference type="GeneID" id="17257710"/>
<protein>
    <submittedName>
        <fullName evidence="3">Uncharacterized protein</fullName>
    </submittedName>
</protein>
<dbReference type="Proteomes" id="UP000013827">
    <property type="component" value="Unassembled WGS sequence"/>
</dbReference>
<dbReference type="RefSeq" id="XP_005764030.1">
    <property type="nucleotide sequence ID" value="XM_005763973.1"/>
</dbReference>
<keyword evidence="2" id="KW-0472">Membrane</keyword>
<dbReference type="AlphaFoldDB" id="A0A0D3K3U9"/>
<reference evidence="3" key="2">
    <citation type="submission" date="2024-10" db="UniProtKB">
        <authorList>
            <consortium name="EnsemblProtists"/>
        </authorList>
    </citation>
    <scope>IDENTIFICATION</scope>
</reference>
<evidence type="ECO:0000313" key="3">
    <source>
        <dbReference type="EnsemblProtists" id="EOD30434"/>
    </source>
</evidence>
<accession>A0A0D3K3U9</accession>
<dbReference type="HOGENOM" id="CLU_648012_0_0_1"/>
<feature type="transmembrane region" description="Helical" evidence="2">
    <location>
        <begin position="357"/>
        <end position="377"/>
    </location>
</feature>
<organism evidence="3 4">
    <name type="scientific">Emiliania huxleyi (strain CCMP1516)</name>
    <dbReference type="NCBI Taxonomy" id="280463"/>
    <lineage>
        <taxon>Eukaryota</taxon>
        <taxon>Haptista</taxon>
        <taxon>Haptophyta</taxon>
        <taxon>Prymnesiophyceae</taxon>
        <taxon>Isochrysidales</taxon>
        <taxon>Noelaerhabdaceae</taxon>
        <taxon>Emiliania</taxon>
    </lineage>
</organism>
<dbReference type="EnsemblProtists" id="EOD30434">
    <property type="protein sequence ID" value="EOD30434"/>
    <property type="gene ID" value="EMIHUDRAFT_442541"/>
</dbReference>
<evidence type="ECO:0000256" key="1">
    <source>
        <dbReference type="SAM" id="MobiDB-lite"/>
    </source>
</evidence>
<dbReference type="KEGG" id="ehx:EMIHUDRAFT_442541"/>
<evidence type="ECO:0000256" key="2">
    <source>
        <dbReference type="SAM" id="Phobius"/>
    </source>
</evidence>
<feature type="transmembrane region" description="Helical" evidence="2">
    <location>
        <begin position="383"/>
        <end position="401"/>
    </location>
</feature>
<dbReference type="KEGG" id="ehx:EMIHUDRAFT_437577"/>
<reference evidence="4" key="1">
    <citation type="journal article" date="2013" name="Nature">
        <title>Pan genome of the phytoplankton Emiliania underpins its global distribution.</title>
        <authorList>
            <person name="Read B.A."/>
            <person name="Kegel J."/>
            <person name="Klute M.J."/>
            <person name="Kuo A."/>
            <person name="Lefebvre S.C."/>
            <person name="Maumus F."/>
            <person name="Mayer C."/>
            <person name="Miller J."/>
            <person name="Monier A."/>
            <person name="Salamov A."/>
            <person name="Young J."/>
            <person name="Aguilar M."/>
            <person name="Claverie J.M."/>
            <person name="Frickenhaus S."/>
            <person name="Gonzalez K."/>
            <person name="Herman E.K."/>
            <person name="Lin Y.C."/>
            <person name="Napier J."/>
            <person name="Ogata H."/>
            <person name="Sarno A.F."/>
            <person name="Shmutz J."/>
            <person name="Schroeder D."/>
            <person name="de Vargas C."/>
            <person name="Verret F."/>
            <person name="von Dassow P."/>
            <person name="Valentin K."/>
            <person name="Van de Peer Y."/>
            <person name="Wheeler G."/>
            <person name="Dacks J.B."/>
            <person name="Delwiche C.F."/>
            <person name="Dyhrman S.T."/>
            <person name="Glockner G."/>
            <person name="John U."/>
            <person name="Richards T."/>
            <person name="Worden A.Z."/>
            <person name="Zhang X."/>
            <person name="Grigoriev I.V."/>
            <person name="Allen A.E."/>
            <person name="Bidle K."/>
            <person name="Borodovsky M."/>
            <person name="Bowler C."/>
            <person name="Brownlee C."/>
            <person name="Cock J.M."/>
            <person name="Elias M."/>
            <person name="Gladyshev V.N."/>
            <person name="Groth M."/>
            <person name="Guda C."/>
            <person name="Hadaegh A."/>
            <person name="Iglesias-Rodriguez M.D."/>
            <person name="Jenkins J."/>
            <person name="Jones B.M."/>
            <person name="Lawson T."/>
            <person name="Leese F."/>
            <person name="Lindquist E."/>
            <person name="Lobanov A."/>
            <person name="Lomsadze A."/>
            <person name="Malik S.B."/>
            <person name="Marsh M.E."/>
            <person name="Mackinder L."/>
            <person name="Mock T."/>
            <person name="Mueller-Roeber B."/>
            <person name="Pagarete A."/>
            <person name="Parker M."/>
            <person name="Probert I."/>
            <person name="Quesneville H."/>
            <person name="Raines C."/>
            <person name="Rensing S.A."/>
            <person name="Riano-Pachon D.M."/>
            <person name="Richier S."/>
            <person name="Rokitta S."/>
            <person name="Shiraiwa Y."/>
            <person name="Soanes D.M."/>
            <person name="van der Giezen M."/>
            <person name="Wahlund T.M."/>
            <person name="Williams B."/>
            <person name="Wilson W."/>
            <person name="Wolfe G."/>
            <person name="Wurch L.L."/>
        </authorList>
    </citation>
    <scope>NUCLEOTIDE SEQUENCE</scope>
</reference>
<dbReference type="GeneID" id="17275708"/>
<dbReference type="OMA" id="EYICASP"/>
<dbReference type="EnsemblProtists" id="EOD11601">
    <property type="protein sequence ID" value="EOD11601"/>
    <property type="gene ID" value="EMIHUDRAFT_437577"/>
</dbReference>
<sequence>MQAAEAAAGGEPSAGVMQRHGIPIAMWTAVSLNVAAFFSQGDEGVQILFHLEEFEAPLLSPDTPQERLTERLERVARGAPLNDSLKLALAQSAGLSGRLIDIALGAEPNASQTARNHAAKVVEYICASPPAALLLLERGEHARLVRAVADPDAALYLRKTFAAALCSMAALPEAVPLLAAEGAVGALHAAQASSQAVRRKKACGGCAGEARGGDRSEARPPAPARGRAHPSLLTAAARELGRPPTWPPAELARLPAAERALVAEYAAAEAEARAQPLHAARSSLIESGVLLYLHTAGGGAAWGLFESVRQRLDRAALVQNVARTSLVTCFVPILLVGGVVTAYNKWNKATDTVEEKFRLYFALALALYPSGRLLQWVETFAPLWLGGHIVGFASFFTWTLYTESDLMRSDRELEQARGAARQAA</sequence>
<feature type="transmembrane region" description="Helical" evidence="2">
    <location>
        <begin position="325"/>
        <end position="345"/>
    </location>
</feature>
<dbReference type="PaxDb" id="2903-EOD11601"/>
<keyword evidence="4" id="KW-1185">Reference proteome</keyword>
<evidence type="ECO:0000313" key="4">
    <source>
        <dbReference type="Proteomes" id="UP000013827"/>
    </source>
</evidence>
<feature type="region of interest" description="Disordered" evidence="1">
    <location>
        <begin position="205"/>
        <end position="228"/>
    </location>
</feature>
<dbReference type="eggNOG" id="ENOG502S3MU">
    <property type="taxonomic scope" value="Eukaryota"/>
</dbReference>
<keyword evidence="2" id="KW-0812">Transmembrane</keyword>
<dbReference type="RefSeq" id="XP_005782863.1">
    <property type="nucleotide sequence ID" value="XM_005782806.1"/>
</dbReference>
<keyword evidence="2" id="KW-1133">Transmembrane helix</keyword>
<proteinExistence type="predicted"/>
<name>A0A0D3K3U9_EMIH1</name>